<accession>A0A7W5GFV6</accession>
<dbReference type="InterPro" id="IPR050090">
    <property type="entry name" value="Tyrosine_recombinase_XerCD"/>
</dbReference>
<gene>
    <name evidence="5" type="ORF">FHS07_001941</name>
</gene>
<keyword evidence="1" id="KW-0238">DNA-binding</keyword>
<keyword evidence="2" id="KW-0233">DNA recombination</keyword>
<evidence type="ECO:0000256" key="1">
    <source>
        <dbReference type="ARBA" id="ARBA00023125"/>
    </source>
</evidence>
<dbReference type="GO" id="GO:0006310">
    <property type="term" value="P:DNA recombination"/>
    <property type="evidence" value="ECO:0007669"/>
    <property type="project" value="UniProtKB-KW"/>
</dbReference>
<feature type="domain" description="Tyr recombinase" evidence="4">
    <location>
        <begin position="208"/>
        <end position="405"/>
    </location>
</feature>
<dbReference type="InterPro" id="IPR011010">
    <property type="entry name" value="DNA_brk_join_enz"/>
</dbReference>
<feature type="region of interest" description="Disordered" evidence="3">
    <location>
        <begin position="419"/>
        <end position="447"/>
    </location>
</feature>
<dbReference type="PANTHER" id="PTHR30349">
    <property type="entry name" value="PHAGE INTEGRASE-RELATED"/>
    <property type="match status" value="1"/>
</dbReference>
<dbReference type="SUPFAM" id="SSF56349">
    <property type="entry name" value="DNA breaking-rejoining enzymes"/>
    <property type="match status" value="1"/>
</dbReference>
<name>A0A7W5GFV6_9MICO</name>
<evidence type="ECO:0000259" key="4">
    <source>
        <dbReference type="PROSITE" id="PS51898"/>
    </source>
</evidence>
<sequence>MSASIYRRCGCRTEGGRHFGALPEGATIEQREKACPRLLADPKHGSWGYYLSAGKNPATGKRQQARVAGFPTRQAAQKARNAEAVKIDPGRWLPPTRDTLAAYLGKWLPRHRRTARNGQGLRETTHGQYERYVTNDIIPTRLGGMRLSDVRRHHLIAFFDQLAEDGRGIGTQHKILVVLQAAFSSALLDGLVDVNPALRIPLEAERPKRFEAWSPVQVGTFLDAAVQHRLGSMYELAFLSGMRRGELVGLRWEHVDLASRVLHVQHTRAQARRGIVESDPKTESGRRTVTLDDAAVGALLDWRLRQDRDRERWAEAWTDSGYVFTMEDGGPVKPDYATRLFETLRKRAGLPKITLHGARHEHASLWIAGGGDVTQLSKRLGHSTSRITADLYVSRVGDADRVHADRVASMIPRAPRVHERVHAPRTTEPDGTAPDRIDAARDRTKTG</sequence>
<dbReference type="Gene3D" id="1.10.150.130">
    <property type="match status" value="1"/>
</dbReference>
<dbReference type="Proteomes" id="UP000543579">
    <property type="component" value="Unassembled WGS sequence"/>
</dbReference>
<dbReference type="PANTHER" id="PTHR30349:SF91">
    <property type="entry name" value="INTA PROTEIN"/>
    <property type="match status" value="1"/>
</dbReference>
<evidence type="ECO:0000256" key="2">
    <source>
        <dbReference type="ARBA" id="ARBA00023172"/>
    </source>
</evidence>
<dbReference type="GO" id="GO:0003677">
    <property type="term" value="F:DNA binding"/>
    <property type="evidence" value="ECO:0007669"/>
    <property type="project" value="UniProtKB-KW"/>
</dbReference>
<dbReference type="InterPro" id="IPR010998">
    <property type="entry name" value="Integrase_recombinase_N"/>
</dbReference>
<evidence type="ECO:0000256" key="3">
    <source>
        <dbReference type="SAM" id="MobiDB-lite"/>
    </source>
</evidence>
<dbReference type="GO" id="GO:0015074">
    <property type="term" value="P:DNA integration"/>
    <property type="evidence" value="ECO:0007669"/>
    <property type="project" value="InterPro"/>
</dbReference>
<evidence type="ECO:0000313" key="5">
    <source>
        <dbReference type="EMBL" id="MBB3158245.1"/>
    </source>
</evidence>
<dbReference type="Gene3D" id="1.10.443.10">
    <property type="entry name" value="Intergrase catalytic core"/>
    <property type="match status" value="1"/>
</dbReference>
<comment type="caution">
    <text evidence="5">The sequence shown here is derived from an EMBL/GenBank/DDBJ whole genome shotgun (WGS) entry which is preliminary data.</text>
</comment>
<dbReference type="AlphaFoldDB" id="A0A7W5GFV6"/>
<dbReference type="Pfam" id="PF00589">
    <property type="entry name" value="Phage_integrase"/>
    <property type="match status" value="1"/>
</dbReference>
<dbReference type="InterPro" id="IPR013762">
    <property type="entry name" value="Integrase-like_cat_sf"/>
</dbReference>
<dbReference type="EMBL" id="JACHXY010000002">
    <property type="protein sequence ID" value="MBB3158245.1"/>
    <property type="molecule type" value="Genomic_DNA"/>
</dbReference>
<dbReference type="PROSITE" id="PS51898">
    <property type="entry name" value="TYR_RECOMBINASE"/>
    <property type="match status" value="1"/>
</dbReference>
<dbReference type="InterPro" id="IPR002104">
    <property type="entry name" value="Integrase_catalytic"/>
</dbReference>
<reference evidence="5 6" key="1">
    <citation type="submission" date="2020-08" db="EMBL/GenBank/DDBJ databases">
        <title>Genomic Encyclopedia of Type Strains, Phase III (KMG-III): the genomes of soil and plant-associated and newly described type strains.</title>
        <authorList>
            <person name="Whitman W."/>
        </authorList>
    </citation>
    <scope>NUCLEOTIDE SEQUENCE [LARGE SCALE GENOMIC DNA]</scope>
    <source>
        <strain evidence="5 6">CECT 8356</strain>
    </source>
</reference>
<dbReference type="CDD" id="cd01189">
    <property type="entry name" value="INT_ICEBs1_C_like"/>
    <property type="match status" value="1"/>
</dbReference>
<proteinExistence type="predicted"/>
<protein>
    <submittedName>
        <fullName evidence="5">Integrase</fullName>
    </submittedName>
</protein>
<organism evidence="5 6">
    <name type="scientific">Microbacterium proteolyticum</name>
    <dbReference type="NCBI Taxonomy" id="1572644"/>
    <lineage>
        <taxon>Bacteria</taxon>
        <taxon>Bacillati</taxon>
        <taxon>Actinomycetota</taxon>
        <taxon>Actinomycetes</taxon>
        <taxon>Micrococcales</taxon>
        <taxon>Microbacteriaceae</taxon>
        <taxon>Microbacterium</taxon>
    </lineage>
</organism>
<evidence type="ECO:0000313" key="6">
    <source>
        <dbReference type="Proteomes" id="UP000543579"/>
    </source>
</evidence>
<dbReference type="RefSeq" id="WP_183419699.1">
    <property type="nucleotide sequence ID" value="NZ_JACHXY010000002.1"/>
</dbReference>